<protein>
    <recommendedName>
        <fullName evidence="1">Death domain-containing protein</fullName>
    </recommendedName>
</protein>
<comment type="caution">
    <text evidence="2">The sequence shown here is derived from an EMBL/GenBank/DDBJ whole genome shotgun (WGS) entry which is preliminary data.</text>
</comment>
<dbReference type="InterPro" id="IPR042355">
    <property type="entry name" value="IGFLR1"/>
</dbReference>
<evidence type="ECO:0000313" key="3">
    <source>
        <dbReference type="Proteomes" id="UP001159405"/>
    </source>
</evidence>
<dbReference type="PANTHER" id="PTHR14657:SF2">
    <property type="entry name" value="IGF-LIKE FAMILY RECEPTOR 1"/>
    <property type="match status" value="1"/>
</dbReference>
<dbReference type="Proteomes" id="UP001159405">
    <property type="component" value="Unassembled WGS sequence"/>
</dbReference>
<dbReference type="InterPro" id="IPR000488">
    <property type="entry name" value="Death_dom"/>
</dbReference>
<feature type="domain" description="Death" evidence="1">
    <location>
        <begin position="131"/>
        <end position="197"/>
    </location>
</feature>
<dbReference type="InterPro" id="IPR011029">
    <property type="entry name" value="DEATH-like_dom_sf"/>
</dbReference>
<dbReference type="SUPFAM" id="SSF47986">
    <property type="entry name" value="DEATH domain"/>
    <property type="match status" value="2"/>
</dbReference>
<keyword evidence="3" id="KW-1185">Reference proteome</keyword>
<sequence>MKQCDLAETASLGVLRHKHHSTFETICLQLDYCNNWRALGLNIKIPDQTLQQIATSTSCAKAVLEIIENRKPHVTVKEMRDALKEMLREDVCNVLDKYLPEGGTIKTLRNNLDCLEELATLLDCETPGMKNWLHFACKLGVPKEDCDSLKPRGNPSPTRTLMEYIVQVDSDLTVKRFIEALKRMQRTDVVNALRKLLLDCDGRNISTDYADFITGDHYVTGSLIYLVSHLIL</sequence>
<dbReference type="Pfam" id="PF00531">
    <property type="entry name" value="Death"/>
    <property type="match status" value="2"/>
</dbReference>
<dbReference type="PROSITE" id="PS50017">
    <property type="entry name" value="DEATH_DOMAIN"/>
    <property type="match status" value="2"/>
</dbReference>
<dbReference type="EMBL" id="CALNXK010000148">
    <property type="protein sequence ID" value="CAH3169150.1"/>
    <property type="molecule type" value="Genomic_DNA"/>
</dbReference>
<dbReference type="PANTHER" id="PTHR14657">
    <property type="entry name" value="IGF-LIKE FAMILY RECEPTOR 1"/>
    <property type="match status" value="1"/>
</dbReference>
<evidence type="ECO:0000259" key="1">
    <source>
        <dbReference type="PROSITE" id="PS50017"/>
    </source>
</evidence>
<organism evidence="2 3">
    <name type="scientific">Porites lobata</name>
    <dbReference type="NCBI Taxonomy" id="104759"/>
    <lineage>
        <taxon>Eukaryota</taxon>
        <taxon>Metazoa</taxon>
        <taxon>Cnidaria</taxon>
        <taxon>Anthozoa</taxon>
        <taxon>Hexacorallia</taxon>
        <taxon>Scleractinia</taxon>
        <taxon>Fungiina</taxon>
        <taxon>Poritidae</taxon>
        <taxon>Porites</taxon>
    </lineage>
</organism>
<gene>
    <name evidence="2" type="ORF">PLOB_00009615</name>
</gene>
<accession>A0ABN8QUP5</accession>
<proteinExistence type="predicted"/>
<dbReference type="Gene3D" id="1.10.533.10">
    <property type="entry name" value="Death Domain, Fas"/>
    <property type="match status" value="2"/>
</dbReference>
<evidence type="ECO:0000313" key="2">
    <source>
        <dbReference type="EMBL" id="CAH3169150.1"/>
    </source>
</evidence>
<feature type="domain" description="Death" evidence="1">
    <location>
        <begin position="35"/>
        <end position="99"/>
    </location>
</feature>
<name>A0ABN8QUP5_9CNID</name>
<reference evidence="2 3" key="1">
    <citation type="submission" date="2022-05" db="EMBL/GenBank/DDBJ databases">
        <authorList>
            <consortium name="Genoscope - CEA"/>
            <person name="William W."/>
        </authorList>
    </citation>
    <scope>NUCLEOTIDE SEQUENCE [LARGE SCALE GENOMIC DNA]</scope>
</reference>